<dbReference type="GO" id="GO:0008170">
    <property type="term" value="F:N-methyltransferase activity"/>
    <property type="evidence" value="ECO:0007669"/>
    <property type="project" value="InterPro"/>
</dbReference>
<dbReference type="Pfam" id="PF01555">
    <property type="entry name" value="N6_N4_Mtase"/>
    <property type="match status" value="1"/>
</dbReference>
<dbReference type="InterPro" id="IPR029063">
    <property type="entry name" value="SAM-dependent_MTases_sf"/>
</dbReference>
<dbReference type="Gene3D" id="3.40.50.150">
    <property type="entry name" value="Vaccinia Virus protein VP39"/>
    <property type="match status" value="1"/>
</dbReference>
<organism evidence="4">
    <name type="scientific">marine sediment metagenome</name>
    <dbReference type="NCBI Taxonomy" id="412755"/>
    <lineage>
        <taxon>unclassified sequences</taxon>
        <taxon>metagenomes</taxon>
        <taxon>ecological metagenomes</taxon>
    </lineage>
</organism>
<gene>
    <name evidence="4" type="ORF">LCGC14_1481590</name>
</gene>
<name>A0A0F9J9E0_9ZZZZ</name>
<evidence type="ECO:0000256" key="2">
    <source>
        <dbReference type="ARBA" id="ARBA00022679"/>
    </source>
</evidence>
<dbReference type="AlphaFoldDB" id="A0A0F9J9E0"/>
<dbReference type="InterPro" id="IPR002941">
    <property type="entry name" value="DNA_methylase_N4/N6"/>
</dbReference>
<proteinExistence type="predicted"/>
<evidence type="ECO:0000313" key="4">
    <source>
        <dbReference type="EMBL" id="KKM66394.1"/>
    </source>
</evidence>
<comment type="caution">
    <text evidence="4">The sequence shown here is derived from an EMBL/GenBank/DDBJ whole genome shotgun (WGS) entry which is preliminary data.</text>
</comment>
<protein>
    <recommendedName>
        <fullName evidence="3">DNA methylase N-4/N-6 domain-containing protein</fullName>
    </recommendedName>
</protein>
<feature type="non-terminal residue" evidence="4">
    <location>
        <position position="1"/>
    </location>
</feature>
<dbReference type="GO" id="GO:0003677">
    <property type="term" value="F:DNA binding"/>
    <property type="evidence" value="ECO:0007669"/>
    <property type="project" value="InterPro"/>
</dbReference>
<dbReference type="EMBL" id="LAZR01010541">
    <property type="protein sequence ID" value="KKM66394.1"/>
    <property type="molecule type" value="Genomic_DNA"/>
</dbReference>
<keyword evidence="2" id="KW-0808">Transferase</keyword>
<keyword evidence="1" id="KW-0489">Methyltransferase</keyword>
<dbReference type="SUPFAM" id="SSF53335">
    <property type="entry name" value="S-adenosyl-L-methionine-dependent methyltransferases"/>
    <property type="match status" value="1"/>
</dbReference>
<dbReference type="GO" id="GO:0032259">
    <property type="term" value="P:methylation"/>
    <property type="evidence" value="ECO:0007669"/>
    <property type="project" value="UniProtKB-KW"/>
</dbReference>
<accession>A0A0F9J9E0</accession>
<evidence type="ECO:0000256" key="1">
    <source>
        <dbReference type="ARBA" id="ARBA00022603"/>
    </source>
</evidence>
<evidence type="ECO:0000259" key="3">
    <source>
        <dbReference type="Pfam" id="PF01555"/>
    </source>
</evidence>
<reference evidence="4" key="1">
    <citation type="journal article" date="2015" name="Nature">
        <title>Complex archaea that bridge the gap between prokaryotes and eukaryotes.</title>
        <authorList>
            <person name="Spang A."/>
            <person name="Saw J.H."/>
            <person name="Jorgensen S.L."/>
            <person name="Zaremba-Niedzwiedzka K."/>
            <person name="Martijn J."/>
            <person name="Lind A.E."/>
            <person name="van Eijk R."/>
            <person name="Schleper C."/>
            <person name="Guy L."/>
            <person name="Ettema T.J."/>
        </authorList>
    </citation>
    <scope>NUCLEOTIDE SEQUENCE</scope>
</reference>
<feature type="domain" description="DNA methylase N-4/N-6" evidence="3">
    <location>
        <begin position="70"/>
        <end position="188"/>
    </location>
</feature>
<sequence length="217" mass="24349">PPYGVEYDPAWRNEAAAKGQLAYAASRVGEVSNDDRADWRDAWALFEGAVIYSWSAAGDLSIRAGLGLIEAGFQIRNQIIWRKPHFPISRGHYTYQHEPCWYAVKKGRKAYWIGNKNASSVWEVSLDKNVEGGHSTQKPVELFTRAISNHQGDVYEPFCGSGTGLIACEKLDRKCYAIEISPEYCDVVLQRWEKFTEGKAYLVEEETSDAEGTDSTA</sequence>